<gene>
    <name evidence="1" type="ORF">M0812_26953</name>
    <name evidence="2" type="ORF">M0813_20396</name>
</gene>
<keyword evidence="4" id="KW-1185">Reference proteome</keyword>
<reference evidence="1" key="2">
    <citation type="submission" date="2022-08" db="EMBL/GenBank/DDBJ databases">
        <title>Novel sulphate-reducing endosymbionts in the free-living metamonad Anaeramoeba.</title>
        <authorList>
            <person name="Jerlstrom-Hultqvist J."/>
            <person name="Cepicka I."/>
            <person name="Gallot-Lavallee L."/>
            <person name="Salas-Leiva D."/>
            <person name="Curtis B.A."/>
            <person name="Zahonova K."/>
            <person name="Pipaliya S."/>
            <person name="Dacks J."/>
            <person name="Roger A.J."/>
        </authorList>
    </citation>
    <scope>NUCLEOTIDE SEQUENCE</scope>
    <source>
        <strain evidence="1">Busselton2</strain>
    </source>
</reference>
<sequence>MFQQTNNQPLEIMQTNGIVYQECEELTQKETFDDTIVTKIEKLCKEKVLNQNTNVSVYDFPEMYNQKYNEECPYKGFKLKKVFYKFNWCDQFDTMGPNLILKKKK</sequence>
<name>A0AAV7YEH9_9EUKA</name>
<dbReference type="EMBL" id="JANTQA010000063">
    <property type="protein sequence ID" value="KAJ3427370.1"/>
    <property type="molecule type" value="Genomic_DNA"/>
</dbReference>
<dbReference type="AlphaFoldDB" id="A0AAV7YEH9"/>
<dbReference type="Proteomes" id="UP001146793">
    <property type="component" value="Unassembled WGS sequence"/>
</dbReference>
<comment type="caution">
    <text evidence="1">The sequence shown here is derived from an EMBL/GenBank/DDBJ whole genome shotgun (WGS) entry which is preliminary data.</text>
</comment>
<evidence type="ECO:0000313" key="3">
    <source>
        <dbReference type="Proteomes" id="UP001146793"/>
    </source>
</evidence>
<accession>A0AAV7YEH9</accession>
<protein>
    <submittedName>
        <fullName evidence="1">Uncharacterized protein</fullName>
    </submittedName>
</protein>
<evidence type="ECO:0000313" key="1">
    <source>
        <dbReference type="EMBL" id="KAJ3427370.1"/>
    </source>
</evidence>
<proteinExistence type="predicted"/>
<evidence type="ECO:0000313" key="4">
    <source>
        <dbReference type="Proteomes" id="UP001150062"/>
    </source>
</evidence>
<organism evidence="1 3">
    <name type="scientific">Anaeramoeba flamelloides</name>
    <dbReference type="NCBI Taxonomy" id="1746091"/>
    <lineage>
        <taxon>Eukaryota</taxon>
        <taxon>Metamonada</taxon>
        <taxon>Anaeramoebidae</taxon>
        <taxon>Anaeramoeba</taxon>
    </lineage>
</organism>
<reference evidence="2" key="1">
    <citation type="submission" date="2022-08" db="EMBL/GenBank/DDBJ databases">
        <title>Novel sulfate-reducing endosymbionts in the free-living metamonad Anaeramoeba.</title>
        <authorList>
            <person name="Jerlstrom-Hultqvist J."/>
            <person name="Cepicka I."/>
            <person name="Gallot-Lavallee L."/>
            <person name="Salas-Leiva D."/>
            <person name="Curtis B.A."/>
            <person name="Zahonova K."/>
            <person name="Pipaliya S."/>
            <person name="Dacks J."/>
            <person name="Roger A.J."/>
        </authorList>
    </citation>
    <scope>NUCLEOTIDE SEQUENCE</scope>
    <source>
        <strain evidence="2">Schooner1</strain>
    </source>
</reference>
<evidence type="ECO:0000313" key="2">
    <source>
        <dbReference type="EMBL" id="KAJ6245442.1"/>
    </source>
</evidence>
<dbReference type="Proteomes" id="UP001150062">
    <property type="component" value="Unassembled WGS sequence"/>
</dbReference>
<dbReference type="EMBL" id="JAOAOG010000145">
    <property type="protein sequence ID" value="KAJ6245442.1"/>
    <property type="molecule type" value="Genomic_DNA"/>
</dbReference>